<accession>A0AA38FAJ4</accession>
<dbReference type="Proteomes" id="UP000824469">
    <property type="component" value="Unassembled WGS sequence"/>
</dbReference>
<evidence type="ECO:0000313" key="1">
    <source>
        <dbReference type="EMBL" id="KAH9298659.1"/>
    </source>
</evidence>
<evidence type="ECO:0000313" key="2">
    <source>
        <dbReference type="Proteomes" id="UP000824469"/>
    </source>
</evidence>
<name>A0AA38FAJ4_TAXCH</name>
<reference evidence="1 2" key="1">
    <citation type="journal article" date="2021" name="Nat. Plants">
        <title>The Taxus genome provides insights into paclitaxel biosynthesis.</title>
        <authorList>
            <person name="Xiong X."/>
            <person name="Gou J."/>
            <person name="Liao Q."/>
            <person name="Li Y."/>
            <person name="Zhou Q."/>
            <person name="Bi G."/>
            <person name="Li C."/>
            <person name="Du R."/>
            <person name="Wang X."/>
            <person name="Sun T."/>
            <person name="Guo L."/>
            <person name="Liang H."/>
            <person name="Lu P."/>
            <person name="Wu Y."/>
            <person name="Zhang Z."/>
            <person name="Ro D.K."/>
            <person name="Shang Y."/>
            <person name="Huang S."/>
            <person name="Yan J."/>
        </authorList>
    </citation>
    <scope>NUCLEOTIDE SEQUENCE [LARGE SCALE GENOMIC DNA]</scope>
    <source>
        <strain evidence="1">Ta-2019</strain>
    </source>
</reference>
<keyword evidence="2" id="KW-1185">Reference proteome</keyword>
<sequence length="143" mass="16209">MRRTLTWLVRKGIDLSLQNSRVLKEFRDMNSLKEDLPPLTEGDDTMDPLNVQAPKFPNMKPTIETIDEWLIAKSKPGTSKTDLVQKEEDIILWVMQDAPITTKVSLQSKGNDVNKLRNPIVIIIGTSSTSKKMMRGDFPDTNP</sequence>
<organism evidence="1 2">
    <name type="scientific">Taxus chinensis</name>
    <name type="common">Chinese yew</name>
    <name type="synonym">Taxus wallichiana var. chinensis</name>
    <dbReference type="NCBI Taxonomy" id="29808"/>
    <lineage>
        <taxon>Eukaryota</taxon>
        <taxon>Viridiplantae</taxon>
        <taxon>Streptophyta</taxon>
        <taxon>Embryophyta</taxon>
        <taxon>Tracheophyta</taxon>
        <taxon>Spermatophyta</taxon>
        <taxon>Pinopsida</taxon>
        <taxon>Pinidae</taxon>
        <taxon>Conifers II</taxon>
        <taxon>Cupressales</taxon>
        <taxon>Taxaceae</taxon>
        <taxon>Taxus</taxon>
    </lineage>
</organism>
<proteinExistence type="predicted"/>
<feature type="non-terminal residue" evidence="1">
    <location>
        <position position="143"/>
    </location>
</feature>
<dbReference type="EMBL" id="JAHRHJ020000010">
    <property type="protein sequence ID" value="KAH9298659.1"/>
    <property type="molecule type" value="Genomic_DNA"/>
</dbReference>
<gene>
    <name evidence="1" type="ORF">KI387_030341</name>
</gene>
<protein>
    <submittedName>
        <fullName evidence="1">Uncharacterized protein</fullName>
    </submittedName>
</protein>
<dbReference type="AlphaFoldDB" id="A0AA38FAJ4"/>
<comment type="caution">
    <text evidence="1">The sequence shown here is derived from an EMBL/GenBank/DDBJ whole genome shotgun (WGS) entry which is preliminary data.</text>
</comment>